<evidence type="ECO:0000313" key="4">
    <source>
        <dbReference type="EMBL" id="RMB07857.1"/>
    </source>
</evidence>
<dbReference type="OrthoDB" id="9794540at2"/>
<dbReference type="RefSeq" id="WP_121938637.1">
    <property type="nucleotide sequence ID" value="NZ_REFR01000011.1"/>
</dbReference>
<dbReference type="Proteomes" id="UP000271227">
    <property type="component" value="Unassembled WGS sequence"/>
</dbReference>
<feature type="transmembrane region" description="Helical" evidence="3">
    <location>
        <begin position="31"/>
        <end position="55"/>
    </location>
</feature>
<evidence type="ECO:0000256" key="1">
    <source>
        <dbReference type="SAM" id="Coils"/>
    </source>
</evidence>
<evidence type="ECO:0000256" key="3">
    <source>
        <dbReference type="SAM" id="Phobius"/>
    </source>
</evidence>
<feature type="transmembrane region" description="Helical" evidence="3">
    <location>
        <begin position="7"/>
        <end position="25"/>
    </location>
</feature>
<feature type="transmembrane region" description="Helical" evidence="3">
    <location>
        <begin position="128"/>
        <end position="159"/>
    </location>
</feature>
<feature type="coiled-coil region" evidence="1">
    <location>
        <begin position="343"/>
        <end position="370"/>
    </location>
</feature>
<dbReference type="EMBL" id="REFR01000011">
    <property type="protein sequence ID" value="RMB07857.1"/>
    <property type="molecule type" value="Genomic_DNA"/>
</dbReference>
<keyword evidence="3" id="KW-0812">Transmembrane</keyword>
<evidence type="ECO:0000313" key="5">
    <source>
        <dbReference type="Proteomes" id="UP000271227"/>
    </source>
</evidence>
<keyword evidence="3" id="KW-1133">Transmembrane helix</keyword>
<keyword evidence="5" id="KW-1185">Reference proteome</keyword>
<keyword evidence="3" id="KW-0472">Membrane</keyword>
<reference evidence="4 5" key="1">
    <citation type="submission" date="2018-10" db="EMBL/GenBank/DDBJ databases">
        <title>Genomic Encyclopedia of Archaeal and Bacterial Type Strains, Phase II (KMG-II): from individual species to whole genera.</title>
        <authorList>
            <person name="Goeker M."/>
        </authorList>
    </citation>
    <scope>NUCLEOTIDE SEQUENCE [LARGE SCALE GENOMIC DNA]</scope>
    <source>
        <strain evidence="4 5">DSM 25217</strain>
    </source>
</reference>
<accession>A0A3M0CGA9</accession>
<feature type="region of interest" description="Disordered" evidence="2">
    <location>
        <begin position="377"/>
        <end position="435"/>
    </location>
</feature>
<evidence type="ECO:0000256" key="2">
    <source>
        <dbReference type="SAM" id="MobiDB-lite"/>
    </source>
</evidence>
<keyword evidence="1" id="KW-0175">Coiled coil</keyword>
<evidence type="ECO:0008006" key="6">
    <source>
        <dbReference type="Google" id="ProtNLM"/>
    </source>
</evidence>
<feature type="coiled-coil region" evidence="1">
    <location>
        <begin position="281"/>
        <end position="318"/>
    </location>
</feature>
<sequence length="435" mass="46255">MQKPRTFLIRMTLFVGVVVLLAVALRQALMGAFLANVVLNGVILGVLVIGIAYAYRRVVDLNTELDWIAAFKRIDGAGTSVTPRLMAPAAALLAASQEGGMRLTAQSMRSVLDGIASRLEESREISKYLTGLLVFLGLLGTFWGLLGTIGAIGGTIKGLTVDGSDMALMFDELKAGLEAPLGGMGTAFSSSLFGLAGSLVLGFMDLQASQAQTRFYNEVEDWLAGATKLSRADEEEGPNAYMAALMEQTADGIDRLNRTLQRSQEGSGEMEAGLRAIAESVAALADRLQGQDEALARAEETNRKLLLAMERMTRIEDRPPPAPVPALDAASKEHIRNLDVGLKRLTEAQARQSERMLEDLRDDIKLLARTLAAGMDSARLTARRPGPKDQPKPGPHQPVVDATAEAAAHPGLSAVGGTPATGDRIASKPKKGESA</sequence>
<gene>
    <name evidence="4" type="ORF">BXY39_1950</name>
</gene>
<proteinExistence type="predicted"/>
<name>A0A3M0CGA9_9PROT</name>
<dbReference type="InParanoid" id="A0A3M0CGA9"/>
<dbReference type="AlphaFoldDB" id="A0A3M0CGA9"/>
<organism evidence="4 5">
    <name type="scientific">Eilatimonas milleporae</name>
    <dbReference type="NCBI Taxonomy" id="911205"/>
    <lineage>
        <taxon>Bacteria</taxon>
        <taxon>Pseudomonadati</taxon>
        <taxon>Pseudomonadota</taxon>
        <taxon>Alphaproteobacteria</taxon>
        <taxon>Kordiimonadales</taxon>
        <taxon>Kordiimonadaceae</taxon>
        <taxon>Eilatimonas</taxon>
    </lineage>
</organism>
<protein>
    <recommendedName>
        <fullName evidence="6">MotA/TolQ/ExbB proton channel family protein</fullName>
    </recommendedName>
</protein>
<feature type="transmembrane region" description="Helical" evidence="3">
    <location>
        <begin position="179"/>
        <end position="204"/>
    </location>
</feature>
<comment type="caution">
    <text evidence="4">The sequence shown here is derived from an EMBL/GenBank/DDBJ whole genome shotgun (WGS) entry which is preliminary data.</text>
</comment>